<dbReference type="AlphaFoldDB" id="A0A7Y6DIH9"/>
<evidence type="ECO:0000313" key="2">
    <source>
        <dbReference type="EMBL" id="NUT88617.1"/>
    </source>
</evidence>
<comment type="caution">
    <text evidence="2">The sequence shown here is derived from an EMBL/GenBank/DDBJ whole genome shotgun (WGS) entry which is preliminary data.</text>
</comment>
<organism evidence="2 3">
    <name type="scientific">Pseudomonas corrugata</name>
    <dbReference type="NCBI Taxonomy" id="47879"/>
    <lineage>
        <taxon>Bacteria</taxon>
        <taxon>Pseudomonadati</taxon>
        <taxon>Pseudomonadota</taxon>
        <taxon>Gammaproteobacteria</taxon>
        <taxon>Pseudomonadales</taxon>
        <taxon>Pseudomonadaceae</taxon>
        <taxon>Pseudomonas</taxon>
    </lineage>
</organism>
<dbReference type="InterPro" id="IPR016084">
    <property type="entry name" value="Haem_Oase-like_multi-hlx"/>
</dbReference>
<gene>
    <name evidence="2" type="ORF">HNO91_19480</name>
</gene>
<dbReference type="SMART" id="SM01236">
    <property type="entry name" value="Haem_oxygenase_2"/>
    <property type="match status" value="1"/>
</dbReference>
<dbReference type="Pfam" id="PF14518">
    <property type="entry name" value="Haem_oxygenas_2"/>
    <property type="match status" value="1"/>
</dbReference>
<name>A0A7Y6DIH9_9PSED</name>
<dbReference type="EMBL" id="JABFMR010000019">
    <property type="protein sequence ID" value="NUT88617.1"/>
    <property type="molecule type" value="Genomic_DNA"/>
</dbReference>
<evidence type="ECO:0000256" key="1">
    <source>
        <dbReference type="SAM" id="MobiDB-lite"/>
    </source>
</evidence>
<reference evidence="2 3" key="1">
    <citation type="journal article" date="2020" name="Front. Plant Sci.">
        <title>Isolation of Rhizosphere Bacteria That Improve Quality and Water Stress Tolerance in Greenhouse Ornamentals.</title>
        <authorList>
            <person name="Nordstedt N.P."/>
            <person name="Jones M.L."/>
        </authorList>
    </citation>
    <scope>NUCLEOTIDE SEQUENCE [LARGE SCALE GENOMIC DNA]</scope>
    <source>
        <strain evidence="2 3">C7D2</strain>
    </source>
</reference>
<feature type="region of interest" description="Disordered" evidence="1">
    <location>
        <begin position="395"/>
        <end position="431"/>
    </location>
</feature>
<feature type="compositionally biased region" description="Polar residues" evidence="1">
    <location>
        <begin position="417"/>
        <end position="431"/>
    </location>
</feature>
<accession>A0A7Y6DIH9</accession>
<proteinExistence type="predicted"/>
<dbReference type="Proteomes" id="UP000536720">
    <property type="component" value="Unassembled WGS sequence"/>
</dbReference>
<dbReference type="Gene3D" id="1.20.910.10">
    <property type="entry name" value="Heme oxygenase-like"/>
    <property type="match status" value="1"/>
</dbReference>
<dbReference type="RefSeq" id="WP_175363352.1">
    <property type="nucleotide sequence ID" value="NZ_JABFMR010000019.1"/>
</dbReference>
<sequence>MTALTTLHRPATERPFTDPFTAAGNMRQCYERLLQGPDDADRQAVAQGFLQSCLEKAAALPQEMPDDPMALQAWVEQHSAGVARQYGDYLERRKNGGGREFFTSKAHALYFLQAVAPTKLVDGAWLYGVLKHWHDHRFEGLLCTYLEELGDGVPAQNHVVIYRKLLAEHGLADAPDIDDERYLQGAVQLALGYAGDEYLPEVIGYNLGYEQLPLHLLISAYELSELDIDPYYFTLHVTIDNASTGHAYKAVQSLLQLMPMEADRDAFWRRVTLGYRLNDLGQGSRAIIESFDLYREVLDMLERKRPFGQHMHSDYCKFEGKTVNQWLAVPGQLEGFLDALQGKGWIRRHENPQNSRFWTLIEGAGAAMFGVFSPYEKQLLHDWIAGNWLDEGSRAAPRRNHGAASEPLTPAEDPDVQSLQQALRGQSPDQQMQTLMPWLSPRCHSHPAGLLATRRFIELKSVLH</sequence>
<evidence type="ECO:0000313" key="3">
    <source>
        <dbReference type="Proteomes" id="UP000536720"/>
    </source>
</evidence>
<protein>
    <submittedName>
        <fullName evidence="2">Iron-containing redox enzyme family protein</fullName>
    </submittedName>
</protein>